<dbReference type="AlphaFoldDB" id="A0A6P7HHN9"/>
<dbReference type="Pfam" id="PF24917">
    <property type="entry name" value="BLTP3A_B"/>
    <property type="match status" value="2"/>
</dbReference>
<evidence type="ECO:0000313" key="3">
    <source>
        <dbReference type="RefSeq" id="XP_028255135.1"/>
    </source>
</evidence>
<accession>A0A6P7HHN9</accession>
<protein>
    <submittedName>
        <fullName evidence="3">UHRF1-binding protein 1-like isoform X2</fullName>
    </submittedName>
</protein>
<evidence type="ECO:0000256" key="1">
    <source>
        <dbReference type="SAM" id="MobiDB-lite"/>
    </source>
</evidence>
<sequence>MIFLQMMCPSQASRMRSVNRVSQRTPPRQPGIRDTHVNLKDDGPCDNPSDSETSPITLHMDIHRRDDGSFSIGVDKVAESKPKKAGSVVDSSLNPVPETAPKILIEENECLKLDLSRAKMALAEAQMEKDSLLHHMKSLKVSTS</sequence>
<keyword evidence="2" id="KW-1185">Reference proteome</keyword>
<feature type="compositionally biased region" description="Polar residues" evidence="1">
    <location>
        <begin position="13"/>
        <end position="26"/>
    </location>
</feature>
<name>A0A6P7HHN9_9TELE</name>
<dbReference type="GeneID" id="114431729"/>
<dbReference type="InterPro" id="IPR026728">
    <property type="entry name" value="BLTP3A/B"/>
</dbReference>
<proteinExistence type="predicted"/>
<feature type="region of interest" description="Disordered" evidence="1">
    <location>
        <begin position="13"/>
        <end position="59"/>
    </location>
</feature>
<dbReference type="Proteomes" id="UP000515145">
    <property type="component" value="Chromosome 2"/>
</dbReference>
<reference evidence="3" key="1">
    <citation type="submission" date="2025-08" db="UniProtKB">
        <authorList>
            <consortium name="RefSeq"/>
        </authorList>
    </citation>
    <scope>IDENTIFICATION</scope>
</reference>
<feature type="compositionally biased region" description="Basic and acidic residues" evidence="1">
    <location>
        <begin position="31"/>
        <end position="43"/>
    </location>
</feature>
<gene>
    <name evidence="3" type="primary">LOC114431729</name>
</gene>
<dbReference type="RefSeq" id="XP_028255135.1">
    <property type="nucleotide sequence ID" value="XM_028399334.1"/>
</dbReference>
<organism evidence="2 3">
    <name type="scientific">Parambassis ranga</name>
    <name type="common">Indian glassy fish</name>
    <dbReference type="NCBI Taxonomy" id="210632"/>
    <lineage>
        <taxon>Eukaryota</taxon>
        <taxon>Metazoa</taxon>
        <taxon>Chordata</taxon>
        <taxon>Craniata</taxon>
        <taxon>Vertebrata</taxon>
        <taxon>Euteleostomi</taxon>
        <taxon>Actinopterygii</taxon>
        <taxon>Neopterygii</taxon>
        <taxon>Teleostei</taxon>
        <taxon>Neoteleostei</taxon>
        <taxon>Acanthomorphata</taxon>
        <taxon>Ovalentaria</taxon>
        <taxon>Ambassidae</taxon>
        <taxon>Parambassis</taxon>
    </lineage>
</organism>
<evidence type="ECO:0000313" key="2">
    <source>
        <dbReference type="Proteomes" id="UP000515145"/>
    </source>
</evidence>